<dbReference type="GO" id="GO:0005886">
    <property type="term" value="C:plasma membrane"/>
    <property type="evidence" value="ECO:0007669"/>
    <property type="project" value="UniProtKB-SubCell"/>
</dbReference>
<name>A0A432WU82_9GAMM</name>
<dbReference type="InterPro" id="IPR050833">
    <property type="entry name" value="Poly_Biosynth_Transport"/>
</dbReference>
<feature type="transmembrane region" description="Helical" evidence="7">
    <location>
        <begin position="109"/>
        <end position="127"/>
    </location>
</feature>
<keyword evidence="5 7" id="KW-1133">Transmembrane helix</keyword>
<sequence length="481" mass="54046">MSLAKRTSSGILWNFFEQLARKGIGIFVTLILAYFLTPEAYGLVAMMAVFLALGSSIMQSGFNQALIRMPDVTQTDYNTAFFANIALGVFAYLLLFLTAPFIAGFYDEAQLVLLIRIAALSIIINAFQVVQQASLSRALNFKAQVKAVLPASTISGIAAIGLAYLGWGVWALVGQMLLAALLQTVFLWIVQGWRPTRDFSIPTLKEMYGFGYKLFLSGVLDTIFQNLYVLVVAKLFSTTIAGLYYFAHQIKQLVIQQLVMSIQTVTYPALSKLQNDDENLRRGYSRVISVSTFLLFPAMLFLAVMTEPLFAIFLPDKWFTAASYLQLMCIAAMIYPLNTINLNILKVKGRSDLFLYLEIIKKFVAVVIILISYRWGVYGLLIGQVVSSMLAYLPNSYYSSKLIDYGVKEQFRDYGAHLALAVMISLLAVVVYHVFEIASFSMVFAVLPLMGFTYLFISFLFRKDDFLFLVRIFKKNKRTSS</sequence>
<dbReference type="PANTHER" id="PTHR30250">
    <property type="entry name" value="PST FAMILY PREDICTED COLANIC ACID TRANSPORTER"/>
    <property type="match status" value="1"/>
</dbReference>
<dbReference type="RefSeq" id="WP_126806437.1">
    <property type="nucleotide sequence ID" value="NZ_PIPP01000002.1"/>
</dbReference>
<feature type="transmembrane region" description="Helical" evidence="7">
    <location>
        <begin position="377"/>
        <end position="393"/>
    </location>
</feature>
<organism evidence="8 9">
    <name type="scientific">Aliidiomarina shirensis</name>
    <dbReference type="NCBI Taxonomy" id="1048642"/>
    <lineage>
        <taxon>Bacteria</taxon>
        <taxon>Pseudomonadati</taxon>
        <taxon>Pseudomonadota</taxon>
        <taxon>Gammaproteobacteria</taxon>
        <taxon>Alteromonadales</taxon>
        <taxon>Idiomarinaceae</taxon>
        <taxon>Aliidiomarina</taxon>
    </lineage>
</organism>
<dbReference type="EMBL" id="PIPP01000002">
    <property type="protein sequence ID" value="RUO37308.1"/>
    <property type="molecule type" value="Genomic_DNA"/>
</dbReference>
<evidence type="ECO:0000256" key="7">
    <source>
        <dbReference type="SAM" id="Phobius"/>
    </source>
</evidence>
<comment type="caution">
    <text evidence="8">The sequence shown here is derived from an EMBL/GenBank/DDBJ whole genome shotgun (WGS) entry which is preliminary data.</text>
</comment>
<dbReference type="Proteomes" id="UP000286934">
    <property type="component" value="Unassembled WGS sequence"/>
</dbReference>
<gene>
    <name evidence="8" type="ORF">CWE13_04915</name>
</gene>
<keyword evidence="3" id="KW-1003">Cell membrane</keyword>
<protein>
    <submittedName>
        <fullName evidence="8">Flippase</fullName>
    </submittedName>
</protein>
<evidence type="ECO:0000256" key="5">
    <source>
        <dbReference type="ARBA" id="ARBA00022989"/>
    </source>
</evidence>
<feature type="transmembrane region" description="Helical" evidence="7">
    <location>
        <begin position="40"/>
        <end position="58"/>
    </location>
</feature>
<feature type="transmembrane region" description="Helical" evidence="7">
    <location>
        <begin position="353"/>
        <end position="371"/>
    </location>
</feature>
<dbReference type="PANTHER" id="PTHR30250:SF10">
    <property type="entry name" value="LIPOPOLYSACCHARIDE BIOSYNTHESIS PROTEIN WZXC"/>
    <property type="match status" value="1"/>
</dbReference>
<reference evidence="9" key="1">
    <citation type="journal article" date="2018" name="Front. Microbiol.">
        <title>Genome-Based Analysis Reveals the Taxonomy and Diversity of the Family Idiomarinaceae.</title>
        <authorList>
            <person name="Liu Y."/>
            <person name="Lai Q."/>
            <person name="Shao Z."/>
        </authorList>
    </citation>
    <scope>NUCLEOTIDE SEQUENCE [LARGE SCALE GENOMIC DNA]</scope>
    <source>
        <strain evidence="9">AIS</strain>
    </source>
</reference>
<feature type="transmembrane region" description="Helical" evidence="7">
    <location>
        <begin position="318"/>
        <end position="341"/>
    </location>
</feature>
<feature type="transmembrane region" description="Helical" evidence="7">
    <location>
        <begin position="441"/>
        <end position="461"/>
    </location>
</feature>
<dbReference type="Pfam" id="PF13440">
    <property type="entry name" value="Polysacc_synt_3"/>
    <property type="match status" value="1"/>
</dbReference>
<dbReference type="AlphaFoldDB" id="A0A432WU82"/>
<evidence type="ECO:0000256" key="1">
    <source>
        <dbReference type="ARBA" id="ARBA00004651"/>
    </source>
</evidence>
<keyword evidence="4 7" id="KW-0812">Transmembrane</keyword>
<feature type="transmembrane region" description="Helical" evidence="7">
    <location>
        <begin position="12"/>
        <end position="34"/>
    </location>
</feature>
<keyword evidence="9" id="KW-1185">Reference proteome</keyword>
<evidence type="ECO:0000256" key="3">
    <source>
        <dbReference type="ARBA" id="ARBA00022475"/>
    </source>
</evidence>
<keyword evidence="6 7" id="KW-0472">Membrane</keyword>
<feature type="transmembrane region" description="Helical" evidence="7">
    <location>
        <begin position="283"/>
        <end position="306"/>
    </location>
</feature>
<comment type="similarity">
    <text evidence="2">Belongs to the polysaccharide synthase family.</text>
</comment>
<dbReference type="CDD" id="cd13127">
    <property type="entry name" value="MATE_tuaB_like"/>
    <property type="match status" value="1"/>
</dbReference>
<evidence type="ECO:0000256" key="6">
    <source>
        <dbReference type="ARBA" id="ARBA00023136"/>
    </source>
</evidence>
<feature type="transmembrane region" description="Helical" evidence="7">
    <location>
        <begin position="227"/>
        <end position="247"/>
    </location>
</feature>
<comment type="subcellular location">
    <subcellularLocation>
        <location evidence="1">Cell membrane</location>
        <topology evidence="1">Multi-pass membrane protein</topology>
    </subcellularLocation>
</comment>
<evidence type="ECO:0000313" key="9">
    <source>
        <dbReference type="Proteomes" id="UP000286934"/>
    </source>
</evidence>
<feature type="transmembrane region" description="Helical" evidence="7">
    <location>
        <begin position="414"/>
        <end position="435"/>
    </location>
</feature>
<evidence type="ECO:0000256" key="2">
    <source>
        <dbReference type="ARBA" id="ARBA00007430"/>
    </source>
</evidence>
<feature type="transmembrane region" description="Helical" evidence="7">
    <location>
        <begin position="79"/>
        <end position="103"/>
    </location>
</feature>
<feature type="transmembrane region" description="Helical" evidence="7">
    <location>
        <begin position="147"/>
        <end position="166"/>
    </location>
</feature>
<dbReference type="OrthoDB" id="8538786at2"/>
<evidence type="ECO:0000256" key="4">
    <source>
        <dbReference type="ARBA" id="ARBA00022692"/>
    </source>
</evidence>
<evidence type="ECO:0000313" key="8">
    <source>
        <dbReference type="EMBL" id="RUO37308.1"/>
    </source>
</evidence>
<proteinExistence type="inferred from homology"/>
<accession>A0A432WU82</accession>